<keyword evidence="2" id="KW-1185">Reference proteome</keyword>
<sequence>MPDDPADLLGVLVHRSEVLPVEDRPVALQLPQYMTFSRPNVCAIFTILSRSDALRRLVRPVAQKPAPRSASAISPSPSNIVPGKFKQSALGVLTPVHVERLPDDAREKNVAESPQAGPPGYTSTVMQYPGVPRDSAGRTRTAICGGLGDLGSREKKHVLVVEGQCVDSDVGPTDLRENRAYCMSFRVLQTSTISPWVAGCA</sequence>
<evidence type="ECO:0000313" key="2">
    <source>
        <dbReference type="Proteomes" id="UP000256964"/>
    </source>
</evidence>
<protein>
    <submittedName>
        <fullName evidence="1">Uncharacterized protein</fullName>
    </submittedName>
</protein>
<proteinExistence type="predicted"/>
<evidence type="ECO:0000313" key="1">
    <source>
        <dbReference type="EMBL" id="RDX47091.1"/>
    </source>
</evidence>
<dbReference type="EMBL" id="KZ857421">
    <property type="protein sequence ID" value="RDX47091.1"/>
    <property type="molecule type" value="Genomic_DNA"/>
</dbReference>
<name>A0A371D3J9_9APHY</name>
<gene>
    <name evidence="1" type="ORF">OH76DRAFT_794237</name>
</gene>
<reference evidence="1 2" key="1">
    <citation type="journal article" date="2018" name="Biotechnol. Biofuels">
        <title>Integrative visual omics of the white-rot fungus Polyporus brumalis exposes the biotechnological potential of its oxidative enzymes for delignifying raw plant biomass.</title>
        <authorList>
            <person name="Miyauchi S."/>
            <person name="Rancon A."/>
            <person name="Drula E."/>
            <person name="Hage H."/>
            <person name="Chaduli D."/>
            <person name="Favel A."/>
            <person name="Grisel S."/>
            <person name="Henrissat B."/>
            <person name="Herpoel-Gimbert I."/>
            <person name="Ruiz-Duenas F.J."/>
            <person name="Chevret D."/>
            <person name="Hainaut M."/>
            <person name="Lin J."/>
            <person name="Wang M."/>
            <person name="Pangilinan J."/>
            <person name="Lipzen A."/>
            <person name="Lesage-Meessen L."/>
            <person name="Navarro D."/>
            <person name="Riley R."/>
            <person name="Grigoriev I.V."/>
            <person name="Zhou S."/>
            <person name="Raouche S."/>
            <person name="Rosso M.N."/>
        </authorList>
    </citation>
    <scope>NUCLEOTIDE SEQUENCE [LARGE SCALE GENOMIC DNA]</scope>
    <source>
        <strain evidence="1 2">BRFM 1820</strain>
    </source>
</reference>
<organism evidence="1 2">
    <name type="scientific">Lentinus brumalis</name>
    <dbReference type="NCBI Taxonomy" id="2498619"/>
    <lineage>
        <taxon>Eukaryota</taxon>
        <taxon>Fungi</taxon>
        <taxon>Dikarya</taxon>
        <taxon>Basidiomycota</taxon>
        <taxon>Agaricomycotina</taxon>
        <taxon>Agaricomycetes</taxon>
        <taxon>Polyporales</taxon>
        <taxon>Polyporaceae</taxon>
        <taxon>Lentinus</taxon>
    </lineage>
</organism>
<accession>A0A371D3J9</accession>
<dbReference type="AlphaFoldDB" id="A0A371D3J9"/>
<dbReference type="Proteomes" id="UP000256964">
    <property type="component" value="Unassembled WGS sequence"/>
</dbReference>